<dbReference type="CDD" id="cd01447">
    <property type="entry name" value="Polysulfide_ST"/>
    <property type="match status" value="1"/>
</dbReference>
<protein>
    <submittedName>
        <fullName evidence="2">Molybdopterin biosynthesis protein MoeB</fullName>
    </submittedName>
</protein>
<dbReference type="Proteomes" id="UP000220836">
    <property type="component" value="Unassembled WGS sequence"/>
</dbReference>
<evidence type="ECO:0000313" key="3">
    <source>
        <dbReference type="Proteomes" id="UP000220836"/>
    </source>
</evidence>
<reference evidence="2 3" key="1">
    <citation type="submission" date="2017-05" db="EMBL/GenBank/DDBJ databases">
        <authorList>
            <person name="Song R."/>
            <person name="Chenine A.L."/>
            <person name="Ruprecht R.M."/>
        </authorList>
    </citation>
    <scope>NUCLEOTIDE SEQUENCE [LARGE SCALE GENOMIC DNA]</scope>
    <source>
        <strain evidence="2 3">CECT 8663</strain>
    </source>
</reference>
<dbReference type="SUPFAM" id="SSF52821">
    <property type="entry name" value="Rhodanese/Cell cycle control phosphatase"/>
    <property type="match status" value="1"/>
</dbReference>
<sequence>MRKLKTTAAEMVASARARIREFETPELIAMVDDPNVVIVDIRDVRERRRSGYIPGSFHAPRGMLEFWVDPDSPYFKDVFAREDGCDKTFVLHCASGWRSALSAATLIDMGFDVAHLREGFSTWEAQGGPVEREDT</sequence>
<keyword evidence="3" id="KW-1185">Reference proteome</keyword>
<dbReference type="PROSITE" id="PS50206">
    <property type="entry name" value="RHODANESE_3"/>
    <property type="match status" value="1"/>
</dbReference>
<dbReference type="SMART" id="SM00450">
    <property type="entry name" value="RHOD"/>
    <property type="match status" value="1"/>
</dbReference>
<feature type="domain" description="Rhodanese" evidence="1">
    <location>
        <begin position="32"/>
        <end position="132"/>
    </location>
</feature>
<dbReference type="PANTHER" id="PTHR44086:SF13">
    <property type="entry name" value="THIOSULFATE SULFURTRANSFERASE PSPE"/>
    <property type="match status" value="1"/>
</dbReference>
<proteinExistence type="predicted"/>
<dbReference type="Pfam" id="PF00581">
    <property type="entry name" value="Rhodanese"/>
    <property type="match status" value="1"/>
</dbReference>
<dbReference type="InterPro" id="IPR001763">
    <property type="entry name" value="Rhodanese-like_dom"/>
</dbReference>
<dbReference type="EMBL" id="FXYH01000002">
    <property type="protein sequence ID" value="SMX36263.1"/>
    <property type="molecule type" value="Genomic_DNA"/>
</dbReference>
<dbReference type="RefSeq" id="WP_097803285.1">
    <property type="nucleotide sequence ID" value="NZ_FXYH01000002.1"/>
</dbReference>
<dbReference type="GO" id="GO:0004792">
    <property type="term" value="F:thiosulfate-cyanide sulfurtransferase activity"/>
    <property type="evidence" value="ECO:0007669"/>
    <property type="project" value="TreeGrafter"/>
</dbReference>
<evidence type="ECO:0000259" key="1">
    <source>
        <dbReference type="PROSITE" id="PS50206"/>
    </source>
</evidence>
<dbReference type="Gene3D" id="3.40.250.10">
    <property type="entry name" value="Rhodanese-like domain"/>
    <property type="match status" value="1"/>
</dbReference>
<organism evidence="2 3">
    <name type="scientific">Pelagimonas varians</name>
    <dbReference type="NCBI Taxonomy" id="696760"/>
    <lineage>
        <taxon>Bacteria</taxon>
        <taxon>Pseudomonadati</taxon>
        <taxon>Pseudomonadota</taxon>
        <taxon>Alphaproteobacteria</taxon>
        <taxon>Rhodobacterales</taxon>
        <taxon>Roseobacteraceae</taxon>
        <taxon>Pelagimonas</taxon>
    </lineage>
</organism>
<gene>
    <name evidence="2" type="ORF">PEV8663_00754</name>
</gene>
<dbReference type="PANTHER" id="PTHR44086">
    <property type="entry name" value="THIOSULFATE SULFURTRANSFERASE RDL2, MITOCHONDRIAL-RELATED"/>
    <property type="match status" value="1"/>
</dbReference>
<name>A0A238K0I3_9RHOB</name>
<dbReference type="InterPro" id="IPR036873">
    <property type="entry name" value="Rhodanese-like_dom_sf"/>
</dbReference>
<dbReference type="OrthoDB" id="9807812at2"/>
<accession>A0A238K0I3</accession>
<dbReference type="AlphaFoldDB" id="A0A238K0I3"/>
<evidence type="ECO:0000313" key="2">
    <source>
        <dbReference type="EMBL" id="SMX36263.1"/>
    </source>
</evidence>